<keyword evidence="2" id="KW-0349">Heme</keyword>
<evidence type="ECO:0000256" key="1">
    <source>
        <dbReference type="ARBA" id="ARBA00010617"/>
    </source>
</evidence>
<dbReference type="Gene3D" id="1.10.630.10">
    <property type="entry name" value="Cytochrome P450"/>
    <property type="match status" value="1"/>
</dbReference>
<dbReference type="GO" id="GO:0016705">
    <property type="term" value="F:oxidoreductase activity, acting on paired donors, with incorporation or reduction of molecular oxygen"/>
    <property type="evidence" value="ECO:0007669"/>
    <property type="project" value="InterPro"/>
</dbReference>
<dbReference type="PANTHER" id="PTHR24305">
    <property type="entry name" value="CYTOCHROME P450"/>
    <property type="match status" value="1"/>
</dbReference>
<dbReference type="SUPFAM" id="SSF48264">
    <property type="entry name" value="Cytochrome P450"/>
    <property type="match status" value="1"/>
</dbReference>
<dbReference type="GeneID" id="80885291"/>
<comment type="caution">
    <text evidence="3">The sequence shown here is derived from an EMBL/GenBank/DDBJ whole genome shotgun (WGS) entry which is preliminary data.</text>
</comment>
<dbReference type="Pfam" id="PF00067">
    <property type="entry name" value="p450"/>
    <property type="match status" value="1"/>
</dbReference>
<dbReference type="RefSeq" id="XP_056040582.1">
    <property type="nucleotide sequence ID" value="XM_056190125.1"/>
</dbReference>
<dbReference type="EMBL" id="JARPMG010000012">
    <property type="protein sequence ID" value="KAJ8097132.1"/>
    <property type="molecule type" value="Genomic_DNA"/>
</dbReference>
<proteinExistence type="inferred from homology"/>
<accession>A0AAD7VP06</accession>
<protein>
    <submittedName>
        <fullName evidence="3">Cytochrome P450</fullName>
    </submittedName>
</protein>
<keyword evidence="2" id="KW-0479">Metal-binding</keyword>
<gene>
    <name evidence="3" type="ORF">POJ06DRAFT_283740</name>
</gene>
<dbReference type="PRINTS" id="PR00385">
    <property type="entry name" value="P450"/>
</dbReference>
<dbReference type="AlphaFoldDB" id="A0AAD7VP06"/>
<dbReference type="InterPro" id="IPR001128">
    <property type="entry name" value="Cyt_P450"/>
</dbReference>
<dbReference type="GO" id="GO:0020037">
    <property type="term" value="F:heme binding"/>
    <property type="evidence" value="ECO:0007669"/>
    <property type="project" value="InterPro"/>
</dbReference>
<dbReference type="PRINTS" id="PR00463">
    <property type="entry name" value="EP450I"/>
</dbReference>
<dbReference type="InterPro" id="IPR050121">
    <property type="entry name" value="Cytochrome_P450_monoxygenase"/>
</dbReference>
<dbReference type="GO" id="GO:0005506">
    <property type="term" value="F:iron ion binding"/>
    <property type="evidence" value="ECO:0007669"/>
    <property type="project" value="InterPro"/>
</dbReference>
<reference evidence="3" key="1">
    <citation type="submission" date="2023-03" db="EMBL/GenBank/DDBJ databases">
        <title>Near-Complete genome sequence of Lipomyces tetrasporous NRRL Y-64009, an oleaginous yeast capable of growing on lignocellulosic hydrolysates.</title>
        <authorList>
            <consortium name="Lawrence Berkeley National Laboratory"/>
            <person name="Jagtap S.S."/>
            <person name="Liu J.-J."/>
            <person name="Walukiewicz H.E."/>
            <person name="Pangilinan J."/>
            <person name="Lipzen A."/>
            <person name="Ahrendt S."/>
            <person name="Koriabine M."/>
            <person name="Cobaugh K."/>
            <person name="Salamov A."/>
            <person name="Yoshinaga Y."/>
            <person name="Ng V."/>
            <person name="Daum C."/>
            <person name="Grigoriev I.V."/>
            <person name="Slininger P.J."/>
            <person name="Dien B.S."/>
            <person name="Jin Y.-S."/>
            <person name="Rao C.V."/>
        </authorList>
    </citation>
    <scope>NUCLEOTIDE SEQUENCE</scope>
    <source>
        <strain evidence="3">NRRL Y-64009</strain>
    </source>
</reference>
<dbReference type="CDD" id="cd11069">
    <property type="entry name" value="CYP_FUM15-like"/>
    <property type="match status" value="1"/>
</dbReference>
<keyword evidence="4" id="KW-1185">Reference proteome</keyword>
<evidence type="ECO:0000313" key="4">
    <source>
        <dbReference type="Proteomes" id="UP001217417"/>
    </source>
</evidence>
<dbReference type="Proteomes" id="UP001217417">
    <property type="component" value="Unassembled WGS sequence"/>
</dbReference>
<dbReference type="GO" id="GO:0004497">
    <property type="term" value="F:monooxygenase activity"/>
    <property type="evidence" value="ECO:0007669"/>
    <property type="project" value="InterPro"/>
</dbReference>
<dbReference type="InterPro" id="IPR036396">
    <property type="entry name" value="Cyt_P450_sf"/>
</dbReference>
<sequence length="489" mass="55750">MFAVAILCVIYGVLVYPKYVSPYKDMIALPNKHWLWGTYAEYGEHNYEQAEYMEKLYPGQAFTRFHGPLGSDYIMAQSVEAHLQVLQTHAYKFVKPTFVSRGMKAIIGNGLFFAEFEDHKVQRRIITPAFTHSHVKSFVPAFMNKIRMVYNIFDDYTKDGPAVFKQVPIFLRLTLDAIGEATFGVNMHAIDDENNELLSAYHRLSTPSDDPFFFLCNGFIPGFRYLPLASNRRMRQAKKVFRENCRAVLMQKVNKVSEMKVEGKDRDILSILLRDSEHNWTIDEIENQIMTFLLAGHETTTGALTWTLWALAKHPEVQEKLRQEVRAAFPGGIDDMNSADAVESLKYLNNVLREGLRVHPPLPIAVREAAENIAIENTFIKKGTVVQISIALLNKSPKLWGPDAEEFKPERWDTHPAEHAYGFSTFLQGARACIGRRLAEVELKCILAAFVAKYKFEMTSPDQTVMTDFVVTAKPLDGLPLKVTRLEGW</sequence>
<comment type="cofactor">
    <cofactor evidence="2">
        <name>heme</name>
        <dbReference type="ChEBI" id="CHEBI:30413"/>
    </cofactor>
</comment>
<dbReference type="PANTHER" id="PTHR24305:SF166">
    <property type="entry name" value="CYTOCHROME P450 12A4, MITOCHONDRIAL-RELATED"/>
    <property type="match status" value="1"/>
</dbReference>
<comment type="similarity">
    <text evidence="1">Belongs to the cytochrome P450 family.</text>
</comment>
<feature type="binding site" description="axial binding residue" evidence="2">
    <location>
        <position position="433"/>
    </location>
    <ligand>
        <name>heme</name>
        <dbReference type="ChEBI" id="CHEBI:30413"/>
    </ligand>
    <ligandPart>
        <name>Fe</name>
        <dbReference type="ChEBI" id="CHEBI:18248"/>
    </ligandPart>
</feature>
<organism evidence="3 4">
    <name type="scientific">Lipomyces tetrasporus</name>
    <dbReference type="NCBI Taxonomy" id="54092"/>
    <lineage>
        <taxon>Eukaryota</taxon>
        <taxon>Fungi</taxon>
        <taxon>Dikarya</taxon>
        <taxon>Ascomycota</taxon>
        <taxon>Saccharomycotina</taxon>
        <taxon>Lipomycetes</taxon>
        <taxon>Lipomycetales</taxon>
        <taxon>Lipomycetaceae</taxon>
        <taxon>Lipomyces</taxon>
    </lineage>
</organism>
<evidence type="ECO:0000313" key="3">
    <source>
        <dbReference type="EMBL" id="KAJ8097132.1"/>
    </source>
</evidence>
<dbReference type="InterPro" id="IPR002401">
    <property type="entry name" value="Cyt_P450_E_grp-I"/>
</dbReference>
<name>A0AAD7VP06_9ASCO</name>
<keyword evidence="2" id="KW-0408">Iron</keyword>
<evidence type="ECO:0000256" key="2">
    <source>
        <dbReference type="PIRSR" id="PIRSR602401-1"/>
    </source>
</evidence>